<evidence type="ECO:0000313" key="1">
    <source>
        <dbReference type="EMBL" id="QQP87245.1"/>
    </source>
</evidence>
<evidence type="ECO:0000313" key="2">
    <source>
        <dbReference type="Proteomes" id="UP000595278"/>
    </source>
</evidence>
<protein>
    <submittedName>
        <fullName evidence="1">Uncharacterized protein</fullName>
    </submittedName>
</protein>
<dbReference type="RefSeq" id="WP_201095945.1">
    <property type="nucleotide sequence ID" value="NZ_CP067393.1"/>
</dbReference>
<dbReference type="AlphaFoldDB" id="A0A974RYG9"/>
<accession>A0A974RYG9</accession>
<dbReference type="KEGG" id="eaz:JHT90_06085"/>
<dbReference type="EMBL" id="CP067393">
    <property type="protein sequence ID" value="QQP87245.1"/>
    <property type="molecule type" value="Genomic_DNA"/>
</dbReference>
<proteinExistence type="predicted"/>
<name>A0A974RYG9_9GAMM</name>
<organism evidence="1 2">
    <name type="scientific">Entomomonas asaccharolytica</name>
    <dbReference type="NCBI Taxonomy" id="2785331"/>
    <lineage>
        <taxon>Bacteria</taxon>
        <taxon>Pseudomonadati</taxon>
        <taxon>Pseudomonadota</taxon>
        <taxon>Gammaproteobacteria</taxon>
        <taxon>Pseudomonadales</taxon>
        <taxon>Pseudomonadaceae</taxon>
        <taxon>Entomomonas</taxon>
    </lineage>
</organism>
<keyword evidence="2" id="KW-1185">Reference proteome</keyword>
<dbReference type="Proteomes" id="UP000595278">
    <property type="component" value="Chromosome"/>
</dbReference>
<sequence>MPNKNTQEQAVLTFTKESNDIYKMIANFTPVNSLNNEVSVFHKHVLAIAAEVMGTTLLLANSGEIFVLSNTPIWVRPIAVALSLNSQVLEGV</sequence>
<reference evidence="1 2" key="1">
    <citation type="submission" date="2021-01" db="EMBL/GenBank/DDBJ databases">
        <title>Entomomonas sp. F2A isolated from a house cricket (Acheta domesticus).</title>
        <authorList>
            <person name="Spergser J."/>
            <person name="Busse H.-J."/>
        </authorList>
    </citation>
    <scope>NUCLEOTIDE SEQUENCE [LARGE SCALE GENOMIC DNA]</scope>
    <source>
        <strain evidence="1 2">F2A</strain>
    </source>
</reference>
<gene>
    <name evidence="1" type="ORF">JHT90_06085</name>
</gene>